<evidence type="ECO:0000256" key="1">
    <source>
        <dbReference type="SAM" id="MobiDB-lite"/>
    </source>
</evidence>
<organism evidence="3 4">
    <name type="scientific">Nitratireductor basaltis</name>
    <dbReference type="NCBI Taxonomy" id="472175"/>
    <lineage>
        <taxon>Bacteria</taxon>
        <taxon>Pseudomonadati</taxon>
        <taxon>Pseudomonadota</taxon>
        <taxon>Alphaproteobacteria</taxon>
        <taxon>Hyphomicrobiales</taxon>
        <taxon>Phyllobacteriaceae</taxon>
        <taxon>Nitratireductor</taxon>
    </lineage>
</organism>
<evidence type="ECO:0008006" key="5">
    <source>
        <dbReference type="Google" id="ProtNLM"/>
    </source>
</evidence>
<evidence type="ECO:0000256" key="2">
    <source>
        <dbReference type="SAM" id="Phobius"/>
    </source>
</evidence>
<evidence type="ECO:0000313" key="3">
    <source>
        <dbReference type="EMBL" id="KFB08884.1"/>
    </source>
</evidence>
<dbReference type="PATRIC" id="fig|472175.3.peg.3135"/>
<dbReference type="OrthoDB" id="8454349at2"/>
<protein>
    <recommendedName>
        <fullName evidence="5">DUF883 domain-containing protein</fullName>
    </recommendedName>
</protein>
<dbReference type="AlphaFoldDB" id="A0A084U7E8"/>
<keyword evidence="2" id="KW-0812">Transmembrane</keyword>
<keyword evidence="2" id="KW-0472">Membrane</keyword>
<keyword evidence="2" id="KW-1133">Transmembrane helix</keyword>
<feature type="transmembrane region" description="Helical" evidence="2">
    <location>
        <begin position="78"/>
        <end position="95"/>
    </location>
</feature>
<dbReference type="EMBL" id="JMQM01000002">
    <property type="protein sequence ID" value="KFB08884.1"/>
    <property type="molecule type" value="Genomic_DNA"/>
</dbReference>
<name>A0A084U7E8_9HYPH</name>
<feature type="region of interest" description="Disordered" evidence="1">
    <location>
        <begin position="1"/>
        <end position="25"/>
    </location>
</feature>
<dbReference type="Proteomes" id="UP000053675">
    <property type="component" value="Unassembled WGS sequence"/>
</dbReference>
<accession>A0A084U7E8</accession>
<feature type="compositionally biased region" description="Low complexity" evidence="1">
    <location>
        <begin position="1"/>
        <end position="19"/>
    </location>
</feature>
<keyword evidence="4" id="KW-1185">Reference proteome</keyword>
<dbReference type="STRING" id="472175.EL18_03139"/>
<proteinExistence type="predicted"/>
<reference evidence="3 4" key="1">
    <citation type="submission" date="2014-05" db="EMBL/GenBank/DDBJ databases">
        <title>Draft Genome Sequence of Nitratireductor basaltis Strain UMTGB225, A Marine Bacterium Isolated from Green Barrel Tunicate.</title>
        <authorList>
            <person name="Gan H.Y."/>
        </authorList>
    </citation>
    <scope>NUCLEOTIDE SEQUENCE [LARGE SCALE GENOMIC DNA]</scope>
    <source>
        <strain evidence="3 4">UMTGB225</strain>
    </source>
</reference>
<dbReference type="RefSeq" id="WP_036486134.1">
    <property type="nucleotide sequence ID" value="NZ_JMQM01000002.1"/>
</dbReference>
<comment type="caution">
    <text evidence="3">The sequence shown here is derived from an EMBL/GenBank/DDBJ whole genome shotgun (WGS) entry which is preliminary data.</text>
</comment>
<gene>
    <name evidence="3" type="ORF">EL18_03139</name>
</gene>
<sequence>MPNTTSTAKSSASEAATSDARTRDLESDIQRLRDDISQLTAHLKETGDNSIARATDAAKAQVNSIERDLENRVREKPLHALAMAAGAGFFLAMMFRR</sequence>
<evidence type="ECO:0000313" key="4">
    <source>
        <dbReference type="Proteomes" id="UP000053675"/>
    </source>
</evidence>